<dbReference type="NCBIfam" id="NF006764">
    <property type="entry name" value="PRK09285.1"/>
    <property type="match status" value="1"/>
</dbReference>
<name>J4V1Z2_9GAMM</name>
<dbReference type="InterPro" id="IPR008948">
    <property type="entry name" value="L-Aspartase-like"/>
</dbReference>
<dbReference type="InterPro" id="IPR013539">
    <property type="entry name" value="PurB_C"/>
</dbReference>
<dbReference type="GO" id="GO:0004018">
    <property type="term" value="F:N6-(1,2-dicarboxyethyl)AMP AMP-lyase (fumarate-forming) activity"/>
    <property type="evidence" value="ECO:0007669"/>
    <property type="project" value="InterPro"/>
</dbReference>
<dbReference type="GO" id="GO:0006188">
    <property type="term" value="P:IMP biosynthetic process"/>
    <property type="evidence" value="ECO:0007669"/>
    <property type="project" value="InterPro"/>
</dbReference>
<reference evidence="7 8" key="1">
    <citation type="journal article" date="2012" name="ISME J.">
        <title>Genomic insights to SAR86, an abundant and uncultivated marine bacterial lineage.</title>
        <authorList>
            <person name="Dupont C.L."/>
            <person name="Rusch D.B."/>
            <person name="Yooseph S."/>
            <person name="Lombardo M.J."/>
            <person name="Richter R.A."/>
            <person name="Valas R."/>
            <person name="Novotny M."/>
            <person name="Yee-Greenbaum J."/>
            <person name="Selengut J.D."/>
            <person name="Haft D.H."/>
            <person name="Halpern A.L."/>
            <person name="Lasken R.S."/>
            <person name="Nealson K."/>
            <person name="Friedman R."/>
            <person name="Venter J.C."/>
        </authorList>
    </citation>
    <scope>NUCLEOTIDE SEQUENCE [LARGE SCALE GENOMIC DNA]</scope>
</reference>
<dbReference type="Gene3D" id="1.10.40.30">
    <property type="entry name" value="Fumarase/aspartase (C-terminal domain)"/>
    <property type="match status" value="1"/>
</dbReference>
<dbReference type="InterPro" id="IPR024083">
    <property type="entry name" value="Fumarase/histidase_N"/>
</dbReference>
<accession>J4V1Z2</accession>
<dbReference type="InterPro" id="IPR020557">
    <property type="entry name" value="Fumarate_lyase_CS"/>
</dbReference>
<dbReference type="Pfam" id="PF08328">
    <property type="entry name" value="ASL_C"/>
    <property type="match status" value="1"/>
</dbReference>
<gene>
    <name evidence="7" type="ORF">NT02SARS_1089</name>
</gene>
<dbReference type="InterPro" id="IPR000362">
    <property type="entry name" value="Fumarate_lyase_fam"/>
</dbReference>
<dbReference type="InterPro" id="IPR022761">
    <property type="entry name" value="Fumarate_lyase_N"/>
</dbReference>
<dbReference type="AlphaFoldDB" id="J4V1Z2"/>
<evidence type="ECO:0000313" key="8">
    <source>
        <dbReference type="Proteomes" id="UP000010116"/>
    </source>
</evidence>
<evidence type="ECO:0000256" key="1">
    <source>
        <dbReference type="ARBA" id="ARBA00004706"/>
    </source>
</evidence>
<feature type="domain" description="Adenylosuccinate lyase PurB C-terminal" evidence="6">
    <location>
        <begin position="327"/>
        <end position="441"/>
    </location>
</feature>
<proteinExistence type="predicted"/>
<comment type="pathway">
    <text evidence="2">Purine metabolism; AMP biosynthesis via de novo pathway; AMP from IMP: step 2/2.</text>
</comment>
<evidence type="ECO:0000259" key="6">
    <source>
        <dbReference type="Pfam" id="PF08328"/>
    </source>
</evidence>
<keyword evidence="7" id="KW-0456">Lyase</keyword>
<dbReference type="PANTHER" id="PTHR43411">
    <property type="entry name" value="ADENYLOSUCCINATE LYASE"/>
    <property type="match status" value="1"/>
</dbReference>
<comment type="pathway">
    <text evidence="1">Purine metabolism; IMP biosynthesis via de novo pathway; 5-amino-1-(5-phospho-D-ribosyl)imidazole-4-carboxamide from 5-amino-1-(5-phospho-D-ribosyl)imidazole-4-carboxylate: step 2/2.</text>
</comment>
<dbReference type="PROSITE" id="PS00163">
    <property type="entry name" value="FUMARATE_LYASES"/>
    <property type="match status" value="1"/>
</dbReference>
<dbReference type="Gene3D" id="1.20.200.10">
    <property type="entry name" value="Fumarase/aspartase (Central domain)"/>
    <property type="match status" value="1"/>
</dbReference>
<dbReference type="SUPFAM" id="SSF48557">
    <property type="entry name" value="L-aspartase-like"/>
    <property type="match status" value="1"/>
</dbReference>
<keyword evidence="3" id="KW-0658">Purine biosynthesis</keyword>
<protein>
    <submittedName>
        <fullName evidence="7">Adenylosuccinate lyase</fullName>
    </submittedName>
</protein>
<dbReference type="Proteomes" id="UP000010116">
    <property type="component" value="Unassembled WGS sequence"/>
</dbReference>
<dbReference type="Gene3D" id="1.10.275.10">
    <property type="entry name" value="Fumarase/aspartase (N-terminal domain)"/>
    <property type="match status" value="1"/>
</dbReference>
<dbReference type="Pfam" id="PF00206">
    <property type="entry name" value="Lyase_1"/>
    <property type="match status" value="1"/>
</dbReference>
<dbReference type="PANTHER" id="PTHR43411:SF1">
    <property type="entry name" value="ADENYLOSUCCINATE LYASE"/>
    <property type="match status" value="1"/>
</dbReference>
<organism evidence="7 8">
    <name type="scientific">SAR86 cluster bacterium SAR86B</name>
    <dbReference type="NCBI Taxonomy" id="1123867"/>
    <lineage>
        <taxon>Bacteria</taxon>
        <taxon>Pseudomonadati</taxon>
        <taxon>Pseudomonadota</taxon>
        <taxon>Gammaproteobacteria</taxon>
        <taxon>SAR86 cluster</taxon>
    </lineage>
</organism>
<comment type="function">
    <text evidence="4">Catalyzes two reactions in de novo purine nucleotide biosynthesis. Catalyzes the breakdown of 5-aminoimidazole- (N-succinylocarboxamide) ribotide (SAICAR or 2-[5-amino-1-(5-phospho-beta-D-ribosyl)imidazole-4-carboxamido]succinate) to 5-aminoimidazole-4-carboxamide ribotide (AICAR or 5-amino-1-(5-phospho-beta-D-ribosyl)imidazole-4-carboxamide) and fumarate, and of adenylosuccinate (ADS or N(6)-(1,2-dicarboxyethyl)-AMP) to adenosine monophosphate (AMP) and fumarate.</text>
</comment>
<dbReference type="EMBL" id="JH611190">
    <property type="protein sequence ID" value="EJP72597.1"/>
    <property type="molecule type" value="Genomic_DNA"/>
</dbReference>
<evidence type="ECO:0000256" key="4">
    <source>
        <dbReference type="ARBA" id="ARBA00025012"/>
    </source>
</evidence>
<dbReference type="PRINTS" id="PR00149">
    <property type="entry name" value="FUMRATELYASE"/>
</dbReference>
<evidence type="ECO:0000313" key="7">
    <source>
        <dbReference type="EMBL" id="EJP72597.1"/>
    </source>
</evidence>
<feature type="domain" description="Fumarate lyase N-terminal" evidence="5">
    <location>
        <begin position="23"/>
        <end position="307"/>
    </location>
</feature>
<dbReference type="InterPro" id="IPR047136">
    <property type="entry name" value="PurB_bact"/>
</dbReference>
<sequence>MNNLDTISPLDNRYKDIVASQANNFSEYALIKTRFDIEIEWVIFLLTNFNNKFGKISKTSINKILDFKNSFDRNSALTIKKIEKTTNHDVKAVEYFIRNKFIEDKVLSKYIHLIHFGLTSEDINSLSYAVMIRNGIQTHLLELKNTLKILKNYSKKWSDISFLARTHGQAASPSTIGKELKVFLSRLELEIEILKSIKPMAKFSGATGNYHTFNIVDNSINWQIKNKKFINSFKIIQSPITTQIEPHDWIAQTNHSINRINNIYIDLAQDMWIYISNDIFKLKLNKNEVGSSTMPHKVNPIDFENSEGNFSISNSLNDFFANKLSKSRLQRDLSDSTVLRNIGLGFGYALLGLKSIEKGLNKITPNLDAINKELSNNWEVLTEAIQTIMRYEGIPDAYEQLKSLSRGNKLSEKTYKEFVMSLEISDESKDKLSKLTPHTYTGIASNLAK</sequence>
<evidence type="ECO:0000259" key="5">
    <source>
        <dbReference type="Pfam" id="PF00206"/>
    </source>
</evidence>
<dbReference type="HOGENOM" id="CLU_025566_2_0_6"/>
<evidence type="ECO:0000256" key="2">
    <source>
        <dbReference type="ARBA" id="ARBA00004734"/>
    </source>
</evidence>
<evidence type="ECO:0000256" key="3">
    <source>
        <dbReference type="ARBA" id="ARBA00022755"/>
    </source>
</evidence>